<dbReference type="AlphaFoldDB" id="A0A7D9D039"/>
<keyword evidence="8" id="KW-1185">Reference proteome</keyword>
<dbReference type="Pfam" id="PF04116">
    <property type="entry name" value="FA_hydroxylase"/>
    <property type="match status" value="1"/>
</dbReference>
<feature type="transmembrane region" description="Helical" evidence="5">
    <location>
        <begin position="142"/>
        <end position="164"/>
    </location>
</feature>
<keyword evidence="3 5" id="KW-1133">Transmembrane helix</keyword>
<protein>
    <submittedName>
        <fullName evidence="7">DEBR0S6_05820g1_1</fullName>
    </submittedName>
</protein>
<dbReference type="GO" id="GO:0016020">
    <property type="term" value="C:membrane"/>
    <property type="evidence" value="ECO:0007669"/>
    <property type="project" value="UniProtKB-SubCell"/>
</dbReference>
<dbReference type="GO" id="GO:0016491">
    <property type="term" value="F:oxidoreductase activity"/>
    <property type="evidence" value="ECO:0007669"/>
    <property type="project" value="InterPro"/>
</dbReference>
<evidence type="ECO:0000256" key="2">
    <source>
        <dbReference type="ARBA" id="ARBA00022692"/>
    </source>
</evidence>
<dbReference type="EMBL" id="CABFWN010000006">
    <property type="protein sequence ID" value="VUG20018.1"/>
    <property type="molecule type" value="Genomic_DNA"/>
</dbReference>
<dbReference type="InterPro" id="IPR050307">
    <property type="entry name" value="Sterol_Desaturase_Related"/>
</dbReference>
<accession>A0A7D9D039</accession>
<dbReference type="InterPro" id="IPR006694">
    <property type="entry name" value="Fatty_acid_hydroxylase"/>
</dbReference>
<evidence type="ECO:0000256" key="1">
    <source>
        <dbReference type="ARBA" id="ARBA00004370"/>
    </source>
</evidence>
<keyword evidence="2 5" id="KW-0812">Transmembrane</keyword>
<evidence type="ECO:0000259" key="6">
    <source>
        <dbReference type="Pfam" id="PF04116"/>
    </source>
</evidence>
<evidence type="ECO:0000313" key="7">
    <source>
        <dbReference type="EMBL" id="VUG20018.1"/>
    </source>
</evidence>
<comment type="subcellular location">
    <subcellularLocation>
        <location evidence="1">Membrane</location>
    </subcellularLocation>
</comment>
<dbReference type="GO" id="GO:0005506">
    <property type="term" value="F:iron ion binding"/>
    <property type="evidence" value="ECO:0007669"/>
    <property type="project" value="InterPro"/>
</dbReference>
<name>A0A7D9D039_DEKBR</name>
<feature type="transmembrane region" description="Helical" evidence="5">
    <location>
        <begin position="365"/>
        <end position="382"/>
    </location>
</feature>
<dbReference type="PANTHER" id="PTHR11863">
    <property type="entry name" value="STEROL DESATURASE"/>
    <property type="match status" value="1"/>
</dbReference>
<gene>
    <name evidence="7" type="primary">SUR2</name>
    <name evidence="7" type="ORF">DEBR0S6_05820G</name>
</gene>
<feature type="domain" description="Fatty acid hydroxylase" evidence="6">
    <location>
        <begin position="159"/>
        <end position="293"/>
    </location>
</feature>
<organism evidence="7 8">
    <name type="scientific">Dekkera bruxellensis</name>
    <name type="common">Brettanomyces custersii</name>
    <dbReference type="NCBI Taxonomy" id="5007"/>
    <lineage>
        <taxon>Eukaryota</taxon>
        <taxon>Fungi</taxon>
        <taxon>Dikarya</taxon>
        <taxon>Ascomycota</taxon>
        <taxon>Saccharomycotina</taxon>
        <taxon>Pichiomycetes</taxon>
        <taxon>Pichiales</taxon>
        <taxon>Pichiaceae</taxon>
        <taxon>Brettanomyces</taxon>
    </lineage>
</organism>
<evidence type="ECO:0000256" key="5">
    <source>
        <dbReference type="SAM" id="Phobius"/>
    </source>
</evidence>
<evidence type="ECO:0000256" key="3">
    <source>
        <dbReference type="ARBA" id="ARBA00022989"/>
    </source>
</evidence>
<proteinExistence type="predicted"/>
<evidence type="ECO:0000256" key="4">
    <source>
        <dbReference type="ARBA" id="ARBA00023136"/>
    </source>
</evidence>
<reference evidence="7 8" key="1">
    <citation type="submission" date="2019-07" db="EMBL/GenBank/DDBJ databases">
        <authorList>
            <person name="Friedrich A."/>
            <person name="Schacherer J."/>
        </authorList>
    </citation>
    <scope>NUCLEOTIDE SEQUENCE [LARGE SCALE GENOMIC DNA]</scope>
</reference>
<dbReference type="Proteomes" id="UP000478008">
    <property type="component" value="Unassembled WGS sequence"/>
</dbReference>
<evidence type="ECO:0000313" key="8">
    <source>
        <dbReference type="Proteomes" id="UP000478008"/>
    </source>
</evidence>
<sequence length="400" mass="47426">MSNVTDKACLFSKLINGADIEQIKSAVRPAAVAVPRPSFFKGYSDEVAALALPIIAYWTYSSIFHIMDVYKLAEGHRIHPTEEMLKKNRASLYEVVRDVILQHIIQTITGVLAFNLNVQEYTGFENAEIWDLRQKFPLLPAWFFYVAYWYLIPASRIFTAFVIIDTWQFTLHRLMHLSPFLYKHFHSRHHQLYVPYAYGALFNNPVEGLLLDTVGTGVASMIVNLSQRECMILYTFSTMKTVDDHCGYSFWFDPFQRLFPNNSIYHDIHHQHFGIKYNFSQPFFTFWDNLFGTRFTAIDSYTDKNGKITLKGYKKFLHDRTDKRRKIAKEYNMKFMRSLALRMRRTRLRTLSIRIRFKRRMSESTFLWLSFFFLMFSHNHYIRVSEGLVFFCPLYLVNFM</sequence>
<dbReference type="GO" id="GO:0008610">
    <property type="term" value="P:lipid biosynthetic process"/>
    <property type="evidence" value="ECO:0007669"/>
    <property type="project" value="InterPro"/>
</dbReference>
<keyword evidence="4 5" id="KW-0472">Membrane</keyword>